<evidence type="ECO:0000313" key="1">
    <source>
        <dbReference type="EMBL" id="QHU28570.1"/>
    </source>
</evidence>
<organism evidence="1">
    <name type="scientific">viral metagenome</name>
    <dbReference type="NCBI Taxonomy" id="1070528"/>
    <lineage>
        <taxon>unclassified sequences</taxon>
        <taxon>metagenomes</taxon>
        <taxon>organismal metagenomes</taxon>
    </lineage>
</organism>
<protein>
    <submittedName>
        <fullName evidence="1">Uncharacterized protein</fullName>
    </submittedName>
</protein>
<name>A0A6C0LDX9_9ZZZZ</name>
<reference evidence="1" key="1">
    <citation type="journal article" date="2020" name="Nature">
        <title>Giant virus diversity and host interactions through global metagenomics.</title>
        <authorList>
            <person name="Schulz F."/>
            <person name="Roux S."/>
            <person name="Paez-Espino D."/>
            <person name="Jungbluth S."/>
            <person name="Walsh D.A."/>
            <person name="Denef V.J."/>
            <person name="McMahon K.D."/>
            <person name="Konstantinidis K.T."/>
            <person name="Eloe-Fadrosh E.A."/>
            <person name="Kyrpides N.C."/>
            <person name="Woyke T."/>
        </authorList>
    </citation>
    <scope>NUCLEOTIDE SEQUENCE</scope>
    <source>
        <strain evidence="1">GVMAG-M-3300027770-73</strain>
    </source>
</reference>
<dbReference type="AlphaFoldDB" id="A0A6C0LDX9"/>
<accession>A0A6C0LDX9</accession>
<dbReference type="EMBL" id="MN740472">
    <property type="protein sequence ID" value="QHU28570.1"/>
    <property type="molecule type" value="Genomic_DNA"/>
</dbReference>
<proteinExistence type="predicted"/>
<sequence length="219" mass="26116">MSCFKKRVFSNNQDTTFHNYLKNKKGTEIIKQLKSSGNKIKFLNYDEFITLTRTFSKNANIINTSNQLSANNKIHNLIYYEKIQSHIKDCNSCRENNENLLICDNIKNILHLYQNNFKNTETNLFQTRLDLDRWCKRCDTSLFPLPNNDEEVMNNKEELLKEEPIDTKKEYNIYYREKREGNGRKPIFCIQCNKFIDICLCSNRWSRKEAINQVNKNTK</sequence>